<keyword evidence="2" id="KW-1185">Reference proteome</keyword>
<evidence type="ECO:0000313" key="2">
    <source>
        <dbReference type="Proteomes" id="UP001597215"/>
    </source>
</evidence>
<dbReference type="Proteomes" id="UP001597215">
    <property type="component" value="Unassembled WGS sequence"/>
</dbReference>
<sequence length="104" mass="11703">MAEGFVHAFWVNRFSQAGHTPVGLPPGNSKRSHSSMYLPLYVDARDVNEAQALIARFGFDAGVEAAERAEKSRNVGNHLHYCRWRQIERLVTLLNLETTLGTIH</sequence>
<organism evidence="1 2">
    <name type="scientific">Sphingorhabdus buctiana</name>
    <dbReference type="NCBI Taxonomy" id="1508805"/>
    <lineage>
        <taxon>Bacteria</taxon>
        <taxon>Pseudomonadati</taxon>
        <taxon>Pseudomonadota</taxon>
        <taxon>Alphaproteobacteria</taxon>
        <taxon>Sphingomonadales</taxon>
        <taxon>Sphingomonadaceae</taxon>
        <taxon>Sphingorhabdus</taxon>
    </lineage>
</organism>
<dbReference type="EMBL" id="JBHUEL010000011">
    <property type="protein sequence ID" value="MFD1767729.1"/>
    <property type="molecule type" value="Genomic_DNA"/>
</dbReference>
<dbReference type="RefSeq" id="WP_374612625.1">
    <property type="nucleotide sequence ID" value="NZ_JBHUEL010000011.1"/>
</dbReference>
<evidence type="ECO:0008006" key="3">
    <source>
        <dbReference type="Google" id="ProtNLM"/>
    </source>
</evidence>
<gene>
    <name evidence="1" type="ORF">ACFSAG_12855</name>
</gene>
<comment type="caution">
    <text evidence="1">The sequence shown here is derived from an EMBL/GenBank/DDBJ whole genome shotgun (WGS) entry which is preliminary data.</text>
</comment>
<name>A0ABW4MF59_9SPHN</name>
<evidence type="ECO:0000313" key="1">
    <source>
        <dbReference type="EMBL" id="MFD1767729.1"/>
    </source>
</evidence>
<reference evidence="2" key="1">
    <citation type="journal article" date="2019" name="Int. J. Syst. Evol. Microbiol.">
        <title>The Global Catalogue of Microorganisms (GCM) 10K type strain sequencing project: providing services to taxonomists for standard genome sequencing and annotation.</title>
        <authorList>
            <consortium name="The Broad Institute Genomics Platform"/>
            <consortium name="The Broad Institute Genome Sequencing Center for Infectious Disease"/>
            <person name="Wu L."/>
            <person name="Ma J."/>
        </authorList>
    </citation>
    <scope>NUCLEOTIDE SEQUENCE [LARGE SCALE GENOMIC DNA]</scope>
    <source>
        <strain evidence="2">CGMCC 1.12449</strain>
    </source>
</reference>
<protein>
    <recommendedName>
        <fullName evidence="3">DUF2007 domain-containing protein</fullName>
    </recommendedName>
</protein>
<proteinExistence type="predicted"/>
<accession>A0ABW4MF59</accession>